<dbReference type="InterPro" id="IPR008914">
    <property type="entry name" value="PEBP"/>
</dbReference>
<dbReference type="AlphaFoldDB" id="A0A8J7HTH5"/>
<dbReference type="EMBL" id="JAECZC010000021">
    <property type="protein sequence ID" value="MBH8563222.1"/>
    <property type="molecule type" value="Genomic_DNA"/>
</dbReference>
<dbReference type="NCBIfam" id="TIGR00481">
    <property type="entry name" value="YbhB/YbcL family Raf kinase inhibitor-like protein"/>
    <property type="match status" value="1"/>
</dbReference>
<evidence type="ECO:0000313" key="1">
    <source>
        <dbReference type="EMBL" id="MBH8563222.1"/>
    </source>
</evidence>
<dbReference type="PANTHER" id="PTHR30289">
    <property type="entry name" value="UNCHARACTERIZED PROTEIN YBCL-RELATED"/>
    <property type="match status" value="1"/>
</dbReference>
<dbReference type="PROSITE" id="PS51257">
    <property type="entry name" value="PROKAR_LIPOPROTEIN"/>
    <property type="match status" value="1"/>
</dbReference>
<dbReference type="SUPFAM" id="SSF49777">
    <property type="entry name" value="PEBP-like"/>
    <property type="match status" value="1"/>
</dbReference>
<sequence>MSGRRFFIGQTIATCGLVGLSLVSCREVKNGNTLISPTKSSQSKQEVKTMKLESTAFDANGLIPAKYTCDGADISPPLIWDEVPKGTQSIVLIVDDPDAPGGTFVHWVVYDIPATIRQLPEKIAAVKPLPDGGVQGKNDFGKLGYGGPCPPSGIHRYFFKIYALDQELSLPAGATKNQILTAIESHILAKADLIGRYKRQR</sequence>
<dbReference type="Proteomes" id="UP000632766">
    <property type="component" value="Unassembled WGS sequence"/>
</dbReference>
<dbReference type="InterPro" id="IPR005247">
    <property type="entry name" value="YbhB_YbcL/LppC-like"/>
</dbReference>
<dbReference type="PANTHER" id="PTHR30289:SF1">
    <property type="entry name" value="PEBP (PHOSPHATIDYLETHANOLAMINE-BINDING PROTEIN) FAMILY PROTEIN"/>
    <property type="match status" value="1"/>
</dbReference>
<organism evidence="1 2">
    <name type="scientific">Amazonocrinis nigriterrae CENA67</name>
    <dbReference type="NCBI Taxonomy" id="2794033"/>
    <lineage>
        <taxon>Bacteria</taxon>
        <taxon>Bacillati</taxon>
        <taxon>Cyanobacteriota</taxon>
        <taxon>Cyanophyceae</taxon>
        <taxon>Nostocales</taxon>
        <taxon>Nostocaceae</taxon>
        <taxon>Amazonocrinis</taxon>
        <taxon>Amazonocrinis nigriterrae</taxon>
    </lineage>
</organism>
<proteinExistence type="predicted"/>
<dbReference type="Gene3D" id="3.90.280.10">
    <property type="entry name" value="PEBP-like"/>
    <property type="match status" value="1"/>
</dbReference>
<keyword evidence="2" id="KW-1185">Reference proteome</keyword>
<reference evidence="1 2" key="1">
    <citation type="journal article" date="2021" name="Int. J. Syst. Evol. Microbiol.">
        <title>Amazonocrinis nigriterrae gen. nov., sp. nov., Atlanticothrix silvestris gen. nov., sp. nov. and Dendronalium phyllosphericum gen. nov., sp. nov., nostocacean cyanobacteria from Brazilian environments.</title>
        <authorList>
            <person name="Alvarenga D.O."/>
            <person name="Andreote A.P.D."/>
            <person name="Branco L.H.Z."/>
            <person name="Delbaje E."/>
            <person name="Cruz R.B."/>
            <person name="Varani A.M."/>
            <person name="Fiore M.F."/>
        </authorList>
    </citation>
    <scope>NUCLEOTIDE SEQUENCE [LARGE SCALE GENOMIC DNA]</scope>
    <source>
        <strain evidence="1 2">CENA67</strain>
    </source>
</reference>
<protein>
    <submittedName>
        <fullName evidence="1">YbhB/YbcL family Raf kinase inhibitor-like protein</fullName>
    </submittedName>
</protein>
<name>A0A8J7HTH5_9NOST</name>
<evidence type="ECO:0000313" key="2">
    <source>
        <dbReference type="Proteomes" id="UP000632766"/>
    </source>
</evidence>
<dbReference type="CDD" id="cd00865">
    <property type="entry name" value="PEBP_bact_arch"/>
    <property type="match status" value="1"/>
</dbReference>
<dbReference type="InterPro" id="IPR036610">
    <property type="entry name" value="PEBP-like_sf"/>
</dbReference>
<gene>
    <name evidence="1" type="ORF">I8748_13675</name>
</gene>
<dbReference type="Pfam" id="PF01161">
    <property type="entry name" value="PBP"/>
    <property type="match status" value="1"/>
</dbReference>
<accession>A0A8J7HTH5</accession>
<comment type="caution">
    <text evidence="1">The sequence shown here is derived from an EMBL/GenBank/DDBJ whole genome shotgun (WGS) entry which is preliminary data.</text>
</comment>